<reference evidence="2 3" key="1">
    <citation type="submission" date="2021-06" db="EMBL/GenBank/DDBJ databases">
        <authorList>
            <person name="Sun Q."/>
            <person name="Li D."/>
        </authorList>
    </citation>
    <scope>NUCLEOTIDE SEQUENCE [LARGE SCALE GENOMIC DNA]</scope>
    <source>
        <strain evidence="2 3">MSJd-7</strain>
    </source>
</reference>
<organism evidence="2 3">
    <name type="scientific">Butyricicoccus intestinisimiae</name>
    <dbReference type="NCBI Taxonomy" id="2841509"/>
    <lineage>
        <taxon>Bacteria</taxon>
        <taxon>Bacillati</taxon>
        <taxon>Bacillota</taxon>
        <taxon>Clostridia</taxon>
        <taxon>Eubacteriales</taxon>
        <taxon>Butyricicoccaceae</taxon>
        <taxon>Butyricicoccus</taxon>
    </lineage>
</organism>
<evidence type="ECO:0000313" key="2">
    <source>
        <dbReference type="EMBL" id="MBU5490020.1"/>
    </source>
</evidence>
<feature type="chain" id="PRO_5046072024" evidence="1">
    <location>
        <begin position="30"/>
        <end position="145"/>
    </location>
</feature>
<dbReference type="RefSeq" id="WP_216469668.1">
    <property type="nucleotide sequence ID" value="NZ_JAHLQI010000002.1"/>
</dbReference>
<keyword evidence="1" id="KW-0732">Signal</keyword>
<feature type="signal peptide" evidence="1">
    <location>
        <begin position="1"/>
        <end position="29"/>
    </location>
</feature>
<gene>
    <name evidence="2" type="ORF">KQI75_05195</name>
</gene>
<keyword evidence="3" id="KW-1185">Reference proteome</keyword>
<dbReference type="Proteomes" id="UP000783588">
    <property type="component" value="Unassembled WGS sequence"/>
</dbReference>
<name>A0ABS6EQQ6_9FIRM</name>
<dbReference type="EMBL" id="JAHLQI010000002">
    <property type="protein sequence ID" value="MBU5490020.1"/>
    <property type="molecule type" value="Genomic_DNA"/>
</dbReference>
<accession>A0ABS6EQQ6</accession>
<evidence type="ECO:0000313" key="3">
    <source>
        <dbReference type="Proteomes" id="UP000783588"/>
    </source>
</evidence>
<protein>
    <submittedName>
        <fullName evidence="2">Uncharacterized protein</fullName>
    </submittedName>
</protein>
<evidence type="ECO:0000256" key="1">
    <source>
        <dbReference type="SAM" id="SignalP"/>
    </source>
</evidence>
<sequence>MKNQKAKRIFASICLSTCLLTCAAPIALASETTSDADSPIAPCNTYISYSACSLKVSGNTLTAYGMVNANTSVNKCSIKLVLQKKSGTSWTQVAEWSGSKNSNSYTLSQKRNSSKGTYRAVATVKVWNRNSSESNTVYSNTCTIK</sequence>
<comment type="caution">
    <text evidence="2">The sequence shown here is derived from an EMBL/GenBank/DDBJ whole genome shotgun (WGS) entry which is preliminary data.</text>
</comment>
<proteinExistence type="predicted"/>